<name>A0A2I2L443_9VIRU</name>
<gene>
    <name evidence="1" type="ORF">ORPV_377</name>
</gene>
<dbReference type="RefSeq" id="YP_009448583.1">
    <property type="nucleotide sequence ID" value="NC_036594.1"/>
</dbReference>
<dbReference type="GeneID" id="35382158"/>
<evidence type="ECO:0000313" key="2">
    <source>
        <dbReference type="Proteomes" id="UP000236316"/>
    </source>
</evidence>
<reference evidence="1" key="1">
    <citation type="submission" date="2017-08" db="EMBL/GenBank/DDBJ databases">
        <authorList>
            <consortium name="Urmite Genomes"/>
        </authorList>
    </citation>
    <scope>NUCLEOTIDE SEQUENCE [LARGE SCALE GENOMIC DNA]</scope>
    <source>
        <strain evidence="1">IHUMI-LCC2</strain>
    </source>
</reference>
<dbReference type="KEGG" id="vg:35382158"/>
<sequence>MNIIIYKITSQVFKPLVLHKVRERGYPCNGPSMEEERNMKIHELKVKLCKSNSLLIKAVNGLQFSQRDKQIYKELFDEHKKHRIEDLQYDRDVVLRGIEKIERRIKDEERDNNILLEMKSKLHVVDNNLDNIDSLDSLIRKE</sequence>
<evidence type="ECO:0000313" key="1">
    <source>
        <dbReference type="EMBL" id="SNW62281.1"/>
    </source>
</evidence>
<accession>A0A2I2L443</accession>
<dbReference type="EMBL" id="LT906555">
    <property type="protein sequence ID" value="SNW62281.1"/>
    <property type="molecule type" value="Genomic_DNA"/>
</dbReference>
<keyword evidence="2" id="KW-1185">Reference proteome</keyword>
<proteinExistence type="predicted"/>
<protein>
    <submittedName>
        <fullName evidence="1">Uncharacterized protein</fullName>
    </submittedName>
</protein>
<dbReference type="Proteomes" id="UP000236316">
    <property type="component" value="Segment"/>
</dbReference>
<organism evidence="1">
    <name type="scientific">Orpheovirus IHUMI-LCC2</name>
    <dbReference type="NCBI Taxonomy" id="2023057"/>
    <lineage>
        <taxon>Viruses</taxon>
        <taxon>Varidnaviria</taxon>
        <taxon>Bamfordvirae</taxon>
        <taxon>Nucleocytoviricota</taxon>
        <taxon>Megaviricetes</taxon>
        <taxon>Pimascovirales</taxon>
        <taxon>Ocovirineae</taxon>
        <taxon>Orpheoviridae</taxon>
        <taxon>Alphaorpheovirus</taxon>
        <taxon>Alphaorpheovirus massiliense</taxon>
    </lineage>
</organism>